<evidence type="ECO:0000256" key="1">
    <source>
        <dbReference type="ARBA" id="ARBA00004651"/>
    </source>
</evidence>
<evidence type="ECO:0000256" key="5">
    <source>
        <dbReference type="ARBA" id="ARBA00022989"/>
    </source>
</evidence>
<dbReference type="InterPro" id="IPR039428">
    <property type="entry name" value="NUOK/Mnh_C1-like"/>
</dbReference>
<dbReference type="PANTHER" id="PTHR34583:SF2">
    <property type="entry name" value="ANTIPORTER SUBUNIT MNHC2-RELATED"/>
    <property type="match status" value="1"/>
</dbReference>
<comment type="similarity">
    <text evidence="2">Belongs to the CPA3 antiporters (TC 2.A.63) subunit C family.</text>
</comment>
<keyword evidence="4 7" id="KW-0812">Transmembrane</keyword>
<name>A0ABX5VRE2_9MICO</name>
<protein>
    <submittedName>
        <fullName evidence="8">Na(+)/H(+) antiporter subunit C</fullName>
    </submittedName>
</protein>
<accession>A0ABX5VRE2</accession>
<feature type="transmembrane region" description="Helical" evidence="7">
    <location>
        <begin position="6"/>
        <end position="25"/>
    </location>
</feature>
<proteinExistence type="inferred from homology"/>
<evidence type="ECO:0000313" key="9">
    <source>
        <dbReference type="Proteomes" id="UP000313948"/>
    </source>
</evidence>
<dbReference type="EMBL" id="CP040899">
    <property type="protein sequence ID" value="QDB80880.1"/>
    <property type="molecule type" value="Genomic_DNA"/>
</dbReference>
<dbReference type="NCBIfam" id="NF005929">
    <property type="entry name" value="PRK07946.1"/>
    <property type="match status" value="1"/>
</dbReference>
<dbReference type="Gene3D" id="1.10.287.3510">
    <property type="match status" value="1"/>
</dbReference>
<dbReference type="Proteomes" id="UP000313948">
    <property type="component" value="Chromosome"/>
</dbReference>
<evidence type="ECO:0000256" key="7">
    <source>
        <dbReference type="SAM" id="Phobius"/>
    </source>
</evidence>
<dbReference type="Pfam" id="PF00420">
    <property type="entry name" value="Oxidored_q2"/>
    <property type="match status" value="1"/>
</dbReference>
<feature type="transmembrane region" description="Helical" evidence="7">
    <location>
        <begin position="75"/>
        <end position="96"/>
    </location>
</feature>
<keyword evidence="9" id="KW-1185">Reference proteome</keyword>
<sequence length="171" mass="18204">MDTSPSLALVLLVAVLVGCGVYLLLERSLTRVIVGIAMISNGVNIMFLIAGGRAGGPPLVGTTEPENMSDPLPQAMVLTAIVITLGLTAFLLSLAYRAWQLNGHDEVQDDLEDRRIARLAQSDEVPARSVDDAGTTLAEDALLSRDETSVLPDRAGRARRARIGAGDEELR</sequence>
<evidence type="ECO:0000256" key="4">
    <source>
        <dbReference type="ARBA" id="ARBA00022692"/>
    </source>
</evidence>
<reference evidence="8 9" key="1">
    <citation type="submission" date="2019-05" db="EMBL/GenBank/DDBJ databases">
        <title>Georgenia *** sp. nov., and Georgenia *** sp. nov., isolated from the intestinal contents of plateau pika (Ochotona curzoniae) in the Qinghai-Tibet plateau of China.</title>
        <authorList>
            <person name="Tian Z."/>
        </authorList>
    </citation>
    <scope>NUCLEOTIDE SEQUENCE [LARGE SCALE GENOMIC DNA]</scope>
    <source>
        <strain evidence="8 9">Z294</strain>
    </source>
</reference>
<evidence type="ECO:0000256" key="2">
    <source>
        <dbReference type="ARBA" id="ARBA00010388"/>
    </source>
</evidence>
<comment type="subcellular location">
    <subcellularLocation>
        <location evidence="1">Cell membrane</location>
        <topology evidence="1">Multi-pass membrane protein</topology>
    </subcellularLocation>
</comment>
<evidence type="ECO:0000256" key="6">
    <source>
        <dbReference type="ARBA" id="ARBA00023136"/>
    </source>
</evidence>
<keyword evidence="3" id="KW-1003">Cell membrane</keyword>
<gene>
    <name evidence="8" type="ORF">FE251_14795</name>
</gene>
<dbReference type="PANTHER" id="PTHR34583">
    <property type="entry name" value="ANTIPORTER SUBUNIT MNHC2-RELATED"/>
    <property type="match status" value="1"/>
</dbReference>
<organism evidence="8 9">
    <name type="scientific">Georgenia wutianyii</name>
    <dbReference type="NCBI Taxonomy" id="2585135"/>
    <lineage>
        <taxon>Bacteria</taxon>
        <taxon>Bacillati</taxon>
        <taxon>Actinomycetota</taxon>
        <taxon>Actinomycetes</taxon>
        <taxon>Micrococcales</taxon>
        <taxon>Bogoriellaceae</taxon>
        <taxon>Georgenia</taxon>
    </lineage>
</organism>
<evidence type="ECO:0000313" key="8">
    <source>
        <dbReference type="EMBL" id="QDB80880.1"/>
    </source>
</evidence>
<keyword evidence="5 7" id="KW-1133">Transmembrane helix</keyword>
<keyword evidence="6 7" id="KW-0472">Membrane</keyword>
<evidence type="ECO:0000256" key="3">
    <source>
        <dbReference type="ARBA" id="ARBA00022475"/>
    </source>
</evidence>
<feature type="transmembrane region" description="Helical" evidence="7">
    <location>
        <begin position="32"/>
        <end position="55"/>
    </location>
</feature>
<dbReference type="InterPro" id="IPR050601">
    <property type="entry name" value="CPA3_antiporter_subunitC"/>
</dbReference>